<evidence type="ECO:0000256" key="1">
    <source>
        <dbReference type="SAM" id="MobiDB-lite"/>
    </source>
</evidence>
<dbReference type="EMBL" id="JAZAVJ010000022">
    <property type="protein sequence ID" value="KAK7421451.1"/>
    <property type="molecule type" value="Genomic_DNA"/>
</dbReference>
<keyword evidence="3" id="KW-1185">Reference proteome</keyword>
<protein>
    <submittedName>
        <fullName evidence="2">Uncharacterized protein</fullName>
    </submittedName>
</protein>
<accession>A0ABR1HK03</accession>
<sequence length="167" mass="19282">MPRERPPTEEPTSSSKGAAPPEPPAEFPKPPEPRPKRKRSQKTEDTGEPRGKKKQPPAKTGSQEDNYLSLHQQKMHSALDDTLFVVKQKMRTRCRASRSLSTLDLDKFIACDDGEENDMRDQWNNSADKRDLESNISKRMMELWNICLRIYNSDSHRKRYTAVNIVE</sequence>
<evidence type="ECO:0000313" key="3">
    <source>
        <dbReference type="Proteomes" id="UP001498476"/>
    </source>
</evidence>
<name>A0ABR1HK03_9HYPO</name>
<comment type="caution">
    <text evidence="2">The sequence shown here is derived from an EMBL/GenBank/DDBJ whole genome shotgun (WGS) entry which is preliminary data.</text>
</comment>
<feature type="compositionally biased region" description="Polar residues" evidence="1">
    <location>
        <begin position="60"/>
        <end position="72"/>
    </location>
</feature>
<feature type="compositionally biased region" description="Basic and acidic residues" evidence="1">
    <location>
        <begin position="41"/>
        <end position="50"/>
    </location>
</feature>
<reference evidence="2 3" key="1">
    <citation type="journal article" date="2025" name="Microbiol. Resour. Announc.">
        <title>Draft genome sequences for Neonectria magnoliae and Neonectria punicea, canker pathogens of Liriodendron tulipifera and Acer saccharum in West Virginia.</title>
        <authorList>
            <person name="Petronek H.M."/>
            <person name="Kasson M.T."/>
            <person name="Metheny A.M."/>
            <person name="Stauder C.M."/>
            <person name="Lovett B."/>
            <person name="Lynch S.C."/>
            <person name="Garnas J.R."/>
            <person name="Kasson L.R."/>
            <person name="Stajich J.E."/>
        </authorList>
    </citation>
    <scope>NUCLEOTIDE SEQUENCE [LARGE SCALE GENOMIC DNA]</scope>
    <source>
        <strain evidence="2 3">NRRL 64653</strain>
    </source>
</reference>
<feature type="region of interest" description="Disordered" evidence="1">
    <location>
        <begin position="1"/>
        <end position="74"/>
    </location>
</feature>
<dbReference type="Proteomes" id="UP001498476">
    <property type="component" value="Unassembled WGS sequence"/>
</dbReference>
<organism evidence="2 3">
    <name type="scientific">Neonectria punicea</name>
    <dbReference type="NCBI Taxonomy" id="979145"/>
    <lineage>
        <taxon>Eukaryota</taxon>
        <taxon>Fungi</taxon>
        <taxon>Dikarya</taxon>
        <taxon>Ascomycota</taxon>
        <taxon>Pezizomycotina</taxon>
        <taxon>Sordariomycetes</taxon>
        <taxon>Hypocreomycetidae</taxon>
        <taxon>Hypocreales</taxon>
        <taxon>Nectriaceae</taxon>
        <taxon>Neonectria</taxon>
    </lineage>
</organism>
<proteinExistence type="predicted"/>
<feature type="compositionally biased region" description="Low complexity" evidence="1">
    <location>
        <begin position="10"/>
        <end position="19"/>
    </location>
</feature>
<gene>
    <name evidence="2" type="ORF">QQX98_002149</name>
</gene>
<evidence type="ECO:0000313" key="2">
    <source>
        <dbReference type="EMBL" id="KAK7421451.1"/>
    </source>
</evidence>